<dbReference type="AlphaFoldDB" id="A0A0E2Z3K0"/>
<accession>A0A0E2Z3K0</accession>
<evidence type="ECO:0000313" key="2">
    <source>
        <dbReference type="Proteomes" id="UP000028839"/>
    </source>
</evidence>
<gene>
    <name evidence="1" type="ORF">IB75_06740</name>
</gene>
<reference evidence="1 2" key="1">
    <citation type="submission" date="2014-07" db="EMBL/GenBank/DDBJ databases">
        <title>Comparative analysis of Nitrosococcus oceani genome inventories of strains from Pacific and Atlantic gyres.</title>
        <authorList>
            <person name="Lim C.K."/>
            <person name="Wang L."/>
            <person name="Sayavedra-Soto L.A."/>
            <person name="Klotz M.G."/>
        </authorList>
    </citation>
    <scope>NUCLEOTIDE SEQUENCE [LARGE SCALE GENOMIC DNA]</scope>
    <source>
        <strain evidence="1 2">C-27</strain>
    </source>
</reference>
<comment type="caution">
    <text evidence="1">The sequence shown here is derived from an EMBL/GenBank/DDBJ whole genome shotgun (WGS) entry which is preliminary data.</text>
</comment>
<protein>
    <submittedName>
        <fullName evidence="1">Uncharacterized protein</fullName>
    </submittedName>
</protein>
<evidence type="ECO:0000313" key="1">
    <source>
        <dbReference type="EMBL" id="KFI19776.1"/>
    </source>
</evidence>
<sequence length="476" mass="54030">MTDIVSKNTHTELIEPQAQRVVDFLEQIGLPADNIIAEQSERSIIGQTLPAYIESLSPKIKRDARYLSKFVVGAGFGLFDYSLNAIWNEVVLDLRKKAITYGIDIFFDSAVGGGKNREFYKTEDDLGSLKDAVLLDTCRKLELISDTTYKKLKHILDMRNDIGISHPTTYTINAFELLGWLQTCIQDVLNDRPTEAALQVQVFIKNLKSYNAPIDAARQRQIESKISELPSHHLASILRTTFGIYVSPETDPQVRKNISVIAPTIWANCLDEPRYKLGIILEGYNTNLHREKYELGEQFFQVVGGNPFRSPNERVINVDTLLDQLLEKHNGWDNFHHEAPVADSVASYIQEQNGILLNNAEKLVKVIMMCRIGRGVTYCNGVSPRGRDYYDHILSQLGDKYAPHAMAILTHYEIQRKLEASVCREQAKQALEMIKQSVVNARLIECLDYLISKIENNGKCALDSEFKKLSTQYISW</sequence>
<dbReference type="Proteomes" id="UP000028839">
    <property type="component" value="Unassembled WGS sequence"/>
</dbReference>
<dbReference type="EMBL" id="JPGN01000038">
    <property type="protein sequence ID" value="KFI19776.1"/>
    <property type="molecule type" value="Genomic_DNA"/>
</dbReference>
<dbReference type="HOGENOM" id="CLU_045530_0_0_6"/>
<name>A0A0E2Z3K0_9GAMM</name>
<organism evidence="1 2">
    <name type="scientific">Nitrosococcus oceani C-27</name>
    <dbReference type="NCBI Taxonomy" id="314279"/>
    <lineage>
        <taxon>Bacteria</taxon>
        <taxon>Pseudomonadati</taxon>
        <taxon>Pseudomonadota</taxon>
        <taxon>Gammaproteobacteria</taxon>
        <taxon>Chromatiales</taxon>
        <taxon>Chromatiaceae</taxon>
        <taxon>Nitrosococcus</taxon>
    </lineage>
</organism>
<proteinExistence type="predicted"/>